<name>A0AAN9RNT0_PHACN</name>
<gene>
    <name evidence="1" type="ORF">VNO80_06355</name>
</gene>
<dbReference type="AlphaFoldDB" id="A0AAN9RNT0"/>
<comment type="caution">
    <text evidence="1">The sequence shown here is derived from an EMBL/GenBank/DDBJ whole genome shotgun (WGS) entry which is preliminary data.</text>
</comment>
<accession>A0AAN9RNT0</accession>
<evidence type="ECO:0000313" key="1">
    <source>
        <dbReference type="EMBL" id="KAK7372963.1"/>
    </source>
</evidence>
<reference evidence="1 2" key="1">
    <citation type="submission" date="2024-01" db="EMBL/GenBank/DDBJ databases">
        <title>The genomes of 5 underutilized Papilionoideae crops provide insights into root nodulation and disease resistanc.</title>
        <authorList>
            <person name="Jiang F."/>
        </authorList>
    </citation>
    <scope>NUCLEOTIDE SEQUENCE [LARGE SCALE GENOMIC DNA]</scope>
    <source>
        <strain evidence="1">JINMINGXINNONG_FW02</strain>
        <tissue evidence="1">Leaves</tissue>
    </source>
</reference>
<dbReference type="Proteomes" id="UP001374584">
    <property type="component" value="Unassembled WGS sequence"/>
</dbReference>
<protein>
    <submittedName>
        <fullName evidence="1">Uncharacterized protein</fullName>
    </submittedName>
</protein>
<keyword evidence="2" id="KW-1185">Reference proteome</keyword>
<evidence type="ECO:0000313" key="2">
    <source>
        <dbReference type="Proteomes" id="UP001374584"/>
    </source>
</evidence>
<proteinExistence type="predicted"/>
<organism evidence="1 2">
    <name type="scientific">Phaseolus coccineus</name>
    <name type="common">Scarlet runner bean</name>
    <name type="synonym">Phaseolus multiflorus</name>
    <dbReference type="NCBI Taxonomy" id="3886"/>
    <lineage>
        <taxon>Eukaryota</taxon>
        <taxon>Viridiplantae</taxon>
        <taxon>Streptophyta</taxon>
        <taxon>Embryophyta</taxon>
        <taxon>Tracheophyta</taxon>
        <taxon>Spermatophyta</taxon>
        <taxon>Magnoliopsida</taxon>
        <taxon>eudicotyledons</taxon>
        <taxon>Gunneridae</taxon>
        <taxon>Pentapetalae</taxon>
        <taxon>rosids</taxon>
        <taxon>fabids</taxon>
        <taxon>Fabales</taxon>
        <taxon>Fabaceae</taxon>
        <taxon>Papilionoideae</taxon>
        <taxon>50 kb inversion clade</taxon>
        <taxon>NPAAA clade</taxon>
        <taxon>indigoferoid/millettioid clade</taxon>
        <taxon>Phaseoleae</taxon>
        <taxon>Phaseolus</taxon>
    </lineage>
</organism>
<dbReference type="EMBL" id="JAYMYR010000003">
    <property type="protein sequence ID" value="KAK7372963.1"/>
    <property type="molecule type" value="Genomic_DNA"/>
</dbReference>
<sequence length="100" mass="11486">MKETHTRQASLEAHNESLHSTVIFLIDQQAKQMPTETYLFPASIGAIPNHNILEFSRQKLEMIIMEMQRMRELLSLVLSFESKRVSLVGGNHTAARFCTR</sequence>